<dbReference type="Proteomes" id="UP000747542">
    <property type="component" value="Unassembled WGS sequence"/>
</dbReference>
<comment type="caution">
    <text evidence="1">The sequence shown here is derived from an EMBL/GenBank/DDBJ whole genome shotgun (WGS) entry which is preliminary data.</text>
</comment>
<evidence type="ECO:0000313" key="2">
    <source>
        <dbReference type="Proteomes" id="UP000747542"/>
    </source>
</evidence>
<protein>
    <submittedName>
        <fullName evidence="1">Uncharacterized protein</fullName>
    </submittedName>
</protein>
<reference evidence="1" key="1">
    <citation type="journal article" date="2021" name="Sci. Adv.">
        <title>The American lobster genome reveals insights on longevity, neural, and immune adaptations.</title>
        <authorList>
            <person name="Polinski J.M."/>
            <person name="Zimin A.V."/>
            <person name="Clark K.F."/>
            <person name="Kohn A.B."/>
            <person name="Sadowski N."/>
            <person name="Timp W."/>
            <person name="Ptitsyn A."/>
            <person name="Khanna P."/>
            <person name="Romanova D.Y."/>
            <person name="Williams P."/>
            <person name="Greenwood S.J."/>
            <person name="Moroz L.L."/>
            <person name="Walt D.R."/>
            <person name="Bodnar A.G."/>
        </authorList>
    </citation>
    <scope>NUCLEOTIDE SEQUENCE</scope>
    <source>
        <strain evidence="1">GMGI-L3</strain>
    </source>
</reference>
<dbReference type="EMBL" id="JAHLQT010006108">
    <property type="protein sequence ID" value="KAG7175158.1"/>
    <property type="molecule type" value="Genomic_DNA"/>
</dbReference>
<dbReference type="AlphaFoldDB" id="A0A8J5TLZ9"/>
<keyword evidence="2" id="KW-1185">Reference proteome</keyword>
<accession>A0A8J5TLZ9</accession>
<proteinExistence type="predicted"/>
<sequence>MRPDALNAIEEEVVYSPQRQLSSRRVSSITSLSILVIEASQERQRLGEEQLLRGRSPCAVRREVRTTRHKVER</sequence>
<organism evidence="1 2">
    <name type="scientific">Homarus americanus</name>
    <name type="common">American lobster</name>
    <dbReference type="NCBI Taxonomy" id="6706"/>
    <lineage>
        <taxon>Eukaryota</taxon>
        <taxon>Metazoa</taxon>
        <taxon>Ecdysozoa</taxon>
        <taxon>Arthropoda</taxon>
        <taxon>Crustacea</taxon>
        <taxon>Multicrustacea</taxon>
        <taxon>Malacostraca</taxon>
        <taxon>Eumalacostraca</taxon>
        <taxon>Eucarida</taxon>
        <taxon>Decapoda</taxon>
        <taxon>Pleocyemata</taxon>
        <taxon>Astacidea</taxon>
        <taxon>Nephropoidea</taxon>
        <taxon>Nephropidae</taxon>
        <taxon>Homarus</taxon>
    </lineage>
</organism>
<evidence type="ECO:0000313" key="1">
    <source>
        <dbReference type="EMBL" id="KAG7175158.1"/>
    </source>
</evidence>
<name>A0A8J5TLZ9_HOMAM</name>
<gene>
    <name evidence="1" type="ORF">Hamer_G001166</name>
</gene>